<keyword evidence="4" id="KW-1185">Reference proteome</keyword>
<dbReference type="OrthoDB" id="4584900at2759"/>
<evidence type="ECO:0000256" key="2">
    <source>
        <dbReference type="SAM" id="SignalP"/>
    </source>
</evidence>
<feature type="signal peptide" evidence="2">
    <location>
        <begin position="1"/>
        <end position="21"/>
    </location>
</feature>
<dbReference type="Proteomes" id="UP000799118">
    <property type="component" value="Unassembled WGS sequence"/>
</dbReference>
<protein>
    <submittedName>
        <fullName evidence="3">Uncharacterized protein</fullName>
    </submittedName>
</protein>
<dbReference type="EMBL" id="ML769415">
    <property type="protein sequence ID" value="KAE9404662.1"/>
    <property type="molecule type" value="Genomic_DNA"/>
</dbReference>
<organism evidence="3 4">
    <name type="scientific">Gymnopus androsaceus JB14</name>
    <dbReference type="NCBI Taxonomy" id="1447944"/>
    <lineage>
        <taxon>Eukaryota</taxon>
        <taxon>Fungi</taxon>
        <taxon>Dikarya</taxon>
        <taxon>Basidiomycota</taxon>
        <taxon>Agaricomycotina</taxon>
        <taxon>Agaricomycetes</taxon>
        <taxon>Agaricomycetidae</taxon>
        <taxon>Agaricales</taxon>
        <taxon>Marasmiineae</taxon>
        <taxon>Omphalotaceae</taxon>
        <taxon>Gymnopus</taxon>
    </lineage>
</organism>
<accession>A0A6A4HZ29</accession>
<proteinExistence type="predicted"/>
<evidence type="ECO:0000313" key="4">
    <source>
        <dbReference type="Proteomes" id="UP000799118"/>
    </source>
</evidence>
<sequence length="246" mass="27497">MVPSFPFIFALLAFATVAVHGFLLSEQAPQQMLAQHEYNLLHHELDTPSLEGSFHPSLDSTGSRQGIPYGSHGRLQSRSSTGRIAIHLGNVFGPQLGYFNLHQLVPTKKDAKLYSYTALGSIIDIYDAETEERTCLIAGAYGPDINPGMLKSTDIITAPGDAPHFDKYSQQHLETSIFSLDRMTNEITVNWVNSDGSSRFTYPFSSAYPITHIALYNDKEIFFSGDFLLLREHLEQNLELVLMLRD</sequence>
<feature type="region of interest" description="Disordered" evidence="1">
    <location>
        <begin position="52"/>
        <end position="76"/>
    </location>
</feature>
<reference evidence="3" key="1">
    <citation type="journal article" date="2019" name="Environ. Microbiol.">
        <title>Fungal ecological strategies reflected in gene transcription - a case study of two litter decomposers.</title>
        <authorList>
            <person name="Barbi F."/>
            <person name="Kohler A."/>
            <person name="Barry K."/>
            <person name="Baskaran P."/>
            <person name="Daum C."/>
            <person name="Fauchery L."/>
            <person name="Ihrmark K."/>
            <person name="Kuo A."/>
            <person name="LaButti K."/>
            <person name="Lipzen A."/>
            <person name="Morin E."/>
            <person name="Grigoriev I.V."/>
            <person name="Henrissat B."/>
            <person name="Lindahl B."/>
            <person name="Martin F."/>
        </authorList>
    </citation>
    <scope>NUCLEOTIDE SEQUENCE</scope>
    <source>
        <strain evidence="3">JB14</strain>
    </source>
</reference>
<evidence type="ECO:0000313" key="3">
    <source>
        <dbReference type="EMBL" id="KAE9404662.1"/>
    </source>
</evidence>
<evidence type="ECO:0000256" key="1">
    <source>
        <dbReference type="SAM" id="MobiDB-lite"/>
    </source>
</evidence>
<name>A0A6A4HZ29_9AGAR</name>
<gene>
    <name evidence="3" type="ORF">BT96DRAFT_935569</name>
</gene>
<dbReference type="AlphaFoldDB" id="A0A6A4HZ29"/>
<feature type="chain" id="PRO_5025491741" evidence="2">
    <location>
        <begin position="22"/>
        <end position="246"/>
    </location>
</feature>
<keyword evidence="2" id="KW-0732">Signal</keyword>